<dbReference type="Pfam" id="PF01761">
    <property type="entry name" value="DHQ_synthase"/>
    <property type="match status" value="1"/>
</dbReference>
<evidence type="ECO:0000256" key="16">
    <source>
        <dbReference type="ARBA" id="ARBA00023285"/>
    </source>
</evidence>
<dbReference type="InterPro" id="IPR056179">
    <property type="entry name" value="DHQS_C"/>
</dbReference>
<feature type="binding site" evidence="17">
    <location>
        <begin position="128"/>
        <end position="129"/>
    </location>
    <ligand>
        <name>NAD(+)</name>
        <dbReference type="ChEBI" id="CHEBI:57540"/>
    </ligand>
</feature>
<evidence type="ECO:0000256" key="1">
    <source>
        <dbReference type="ARBA" id="ARBA00001393"/>
    </source>
</evidence>
<dbReference type="Proteomes" id="UP001597452">
    <property type="component" value="Unassembled WGS sequence"/>
</dbReference>
<dbReference type="InterPro" id="IPR016037">
    <property type="entry name" value="DHQ_synth_AroB"/>
</dbReference>
<comment type="pathway">
    <text evidence="4 17">Metabolic intermediate biosynthesis; chorismate biosynthesis; chorismate from D-erythrose 4-phosphate and phosphoenolpyruvate: step 2/7.</text>
</comment>
<evidence type="ECO:0000256" key="10">
    <source>
        <dbReference type="ARBA" id="ARBA00022723"/>
    </source>
</evidence>
<dbReference type="CDD" id="cd08195">
    <property type="entry name" value="DHQS"/>
    <property type="match status" value="1"/>
</dbReference>
<reference evidence="21" key="1">
    <citation type="journal article" date="2019" name="Int. J. Syst. Evol. Microbiol.">
        <title>The Global Catalogue of Microorganisms (GCM) 10K type strain sequencing project: providing services to taxonomists for standard genome sequencing and annotation.</title>
        <authorList>
            <consortium name="The Broad Institute Genomics Platform"/>
            <consortium name="The Broad Institute Genome Sequencing Center for Infectious Disease"/>
            <person name="Wu L."/>
            <person name="Ma J."/>
        </authorList>
    </citation>
    <scope>NUCLEOTIDE SEQUENCE [LARGE SCALE GENOMIC DNA]</scope>
    <source>
        <strain evidence="21">TISTR 1571</strain>
    </source>
</reference>
<evidence type="ECO:0000256" key="17">
    <source>
        <dbReference type="HAMAP-Rule" id="MF_00110"/>
    </source>
</evidence>
<keyword evidence="11 17" id="KW-0547">Nucleotide-binding</keyword>
<evidence type="ECO:0000256" key="11">
    <source>
        <dbReference type="ARBA" id="ARBA00022741"/>
    </source>
</evidence>
<keyword evidence="21" id="KW-1185">Reference proteome</keyword>
<feature type="domain" description="3-dehydroquinate synthase N-terminal" evidence="18">
    <location>
        <begin position="66"/>
        <end position="177"/>
    </location>
</feature>
<keyword evidence="8 17" id="KW-0963">Cytoplasm</keyword>
<keyword evidence="16 17" id="KW-0170">Cobalt</keyword>
<gene>
    <name evidence="17 20" type="primary">aroB</name>
    <name evidence="20" type="ORF">ACFSW4_15880</name>
</gene>
<name>A0ABW5QFM4_9BACI</name>
<dbReference type="PANTHER" id="PTHR43622:SF7">
    <property type="entry name" value="3-DEHYDROQUINATE SYNTHASE, CHLOROPLASTIC"/>
    <property type="match status" value="1"/>
</dbReference>
<feature type="domain" description="3-dehydroquinate synthase C-terminal" evidence="19">
    <location>
        <begin position="179"/>
        <end position="321"/>
    </location>
</feature>
<comment type="function">
    <text evidence="17">Catalyzes the conversion of 3-deoxy-D-arabino-heptulosonate 7-phosphate (DAHP) to dehydroquinate (DHQ).</text>
</comment>
<feature type="binding site" evidence="17">
    <location>
        <begin position="104"/>
        <end position="108"/>
    </location>
    <ligand>
        <name>NAD(+)</name>
        <dbReference type="ChEBI" id="CHEBI:57540"/>
    </ligand>
</feature>
<dbReference type="EC" id="4.2.3.4" evidence="6 17"/>
<dbReference type="RefSeq" id="WP_377330511.1">
    <property type="nucleotide sequence ID" value="NZ_JBHUMZ010000053.1"/>
</dbReference>
<dbReference type="InterPro" id="IPR050071">
    <property type="entry name" value="Dehydroquinate_synthase"/>
</dbReference>
<evidence type="ECO:0000256" key="14">
    <source>
        <dbReference type="ARBA" id="ARBA00023141"/>
    </source>
</evidence>
<evidence type="ECO:0000313" key="20">
    <source>
        <dbReference type="EMBL" id="MFD2640350.1"/>
    </source>
</evidence>
<dbReference type="NCBIfam" id="TIGR01357">
    <property type="entry name" value="aroB"/>
    <property type="match status" value="1"/>
</dbReference>
<organism evidence="20 21">
    <name type="scientific">Piscibacillus salipiscarius</name>
    <dbReference type="NCBI Taxonomy" id="299480"/>
    <lineage>
        <taxon>Bacteria</taxon>
        <taxon>Bacillati</taxon>
        <taxon>Bacillota</taxon>
        <taxon>Bacilli</taxon>
        <taxon>Bacillales</taxon>
        <taxon>Bacillaceae</taxon>
        <taxon>Piscibacillus</taxon>
    </lineage>
</organism>
<comment type="caution">
    <text evidence="17">Lacks conserved residue(s) required for the propagation of feature annotation.</text>
</comment>
<evidence type="ECO:0000256" key="4">
    <source>
        <dbReference type="ARBA" id="ARBA00004661"/>
    </source>
</evidence>
<dbReference type="GO" id="GO:0003856">
    <property type="term" value="F:3-dehydroquinate synthase activity"/>
    <property type="evidence" value="ECO:0007669"/>
    <property type="project" value="UniProtKB-EC"/>
</dbReference>
<evidence type="ECO:0000256" key="6">
    <source>
        <dbReference type="ARBA" id="ARBA00013031"/>
    </source>
</evidence>
<keyword evidence="13 17" id="KW-0520">NAD</keyword>
<feature type="binding site" evidence="17">
    <location>
        <position position="140"/>
    </location>
    <ligand>
        <name>NAD(+)</name>
        <dbReference type="ChEBI" id="CHEBI:57540"/>
    </ligand>
</feature>
<feature type="binding site" evidence="17">
    <location>
        <position position="245"/>
    </location>
    <ligand>
        <name>Zn(2+)</name>
        <dbReference type="ChEBI" id="CHEBI:29105"/>
    </ligand>
</feature>
<evidence type="ECO:0000256" key="3">
    <source>
        <dbReference type="ARBA" id="ARBA00004496"/>
    </source>
</evidence>
<dbReference type="InterPro" id="IPR030960">
    <property type="entry name" value="DHQS/DOIS_N"/>
</dbReference>
<evidence type="ECO:0000256" key="13">
    <source>
        <dbReference type="ARBA" id="ARBA00023027"/>
    </source>
</evidence>
<sequence length="359" mass="40862">MEQLSVRSYNHTYPILIGKGIRYKLSKFLKGKDYSQLVIITDENVYKHYLNDITDDLNRDFIIKVFTVSPGEQAKSLKVYEEIQKYLLAENIDRSSAVIALGGGVIGDLAGFVASTYMRGISFIQVPTTLLAHDSSIGGKVAINLNSTKNVLGNFYSPDLVLYDTETFLTLSEKELRSGFAEMVKHGYLTKNGLLNRLKLEMNESINPMAKEFDRLLLESIKVKQKIVELDEFESNERKFLNLGHTLGHAIEAIKSYSHGECVMYGLLFCLYVSGVKKGQPQKFLDEDLLNWVFSLKYPLNLITKEDLDLLVNKMANDKKTINQTINFVLLENIGNPYMSSLKPEEIKQYLLDFMEMMN</sequence>
<evidence type="ECO:0000256" key="9">
    <source>
        <dbReference type="ARBA" id="ARBA00022605"/>
    </source>
</evidence>
<evidence type="ECO:0000256" key="12">
    <source>
        <dbReference type="ARBA" id="ARBA00022833"/>
    </source>
</evidence>
<comment type="caution">
    <text evidence="20">The sequence shown here is derived from an EMBL/GenBank/DDBJ whole genome shotgun (WGS) entry which is preliminary data.</text>
</comment>
<feature type="binding site" evidence="17">
    <location>
        <position position="259"/>
    </location>
    <ligand>
        <name>Zn(2+)</name>
        <dbReference type="ChEBI" id="CHEBI:29105"/>
    </ligand>
</feature>
<dbReference type="EMBL" id="JBHUMZ010000053">
    <property type="protein sequence ID" value="MFD2640350.1"/>
    <property type="molecule type" value="Genomic_DNA"/>
</dbReference>
<feature type="binding site" evidence="17">
    <location>
        <begin position="167"/>
        <end position="170"/>
    </location>
    <ligand>
        <name>NAD(+)</name>
        <dbReference type="ChEBI" id="CHEBI:57540"/>
    </ligand>
</feature>
<keyword evidence="15 17" id="KW-0456">Lyase</keyword>
<comment type="cofactor">
    <cofactor evidence="17">
        <name>Co(2+)</name>
        <dbReference type="ChEBI" id="CHEBI:48828"/>
    </cofactor>
    <cofactor evidence="17">
        <name>Zn(2+)</name>
        <dbReference type="ChEBI" id="CHEBI:29105"/>
    </cofactor>
    <text evidence="17">Binds 1 divalent metal cation per subunit. Can use either Co(2+) or Zn(2+).</text>
</comment>
<evidence type="ECO:0000313" key="21">
    <source>
        <dbReference type="Proteomes" id="UP001597452"/>
    </source>
</evidence>
<keyword evidence="14 17" id="KW-0057">Aromatic amino acid biosynthesis</keyword>
<dbReference type="HAMAP" id="MF_00110">
    <property type="entry name" value="DHQ_synthase"/>
    <property type="match status" value="1"/>
</dbReference>
<keyword evidence="10 17" id="KW-0479">Metal-binding</keyword>
<dbReference type="SUPFAM" id="SSF56796">
    <property type="entry name" value="Dehydroquinate synthase-like"/>
    <property type="match status" value="1"/>
</dbReference>
<proteinExistence type="inferred from homology"/>
<protein>
    <recommendedName>
        <fullName evidence="7 17">3-dehydroquinate synthase</fullName>
        <shortName evidence="17">DHQS</shortName>
        <ecNumber evidence="6 17">4.2.3.4</ecNumber>
    </recommendedName>
</protein>
<dbReference type="InterPro" id="IPR030963">
    <property type="entry name" value="DHQ_synth_fam"/>
</dbReference>
<evidence type="ECO:0000259" key="19">
    <source>
        <dbReference type="Pfam" id="PF24621"/>
    </source>
</evidence>
<keyword evidence="9 17" id="KW-0028">Amino-acid biosynthesis</keyword>
<keyword evidence="12 17" id="KW-0862">Zinc</keyword>
<feature type="binding site" evidence="17">
    <location>
        <position position="149"/>
    </location>
    <ligand>
        <name>NAD(+)</name>
        <dbReference type="ChEBI" id="CHEBI:57540"/>
    </ligand>
</feature>
<dbReference type="Pfam" id="PF24621">
    <property type="entry name" value="DHQS_C"/>
    <property type="match status" value="1"/>
</dbReference>
<dbReference type="PANTHER" id="PTHR43622">
    <property type="entry name" value="3-DEHYDROQUINATE SYNTHASE"/>
    <property type="match status" value="1"/>
</dbReference>
<comment type="subcellular location">
    <subcellularLocation>
        <location evidence="3 17">Cytoplasm</location>
    </subcellularLocation>
</comment>
<evidence type="ECO:0000256" key="15">
    <source>
        <dbReference type="ARBA" id="ARBA00023239"/>
    </source>
</evidence>
<dbReference type="PIRSF" id="PIRSF001455">
    <property type="entry name" value="DHQ_synth"/>
    <property type="match status" value="1"/>
</dbReference>
<dbReference type="Gene3D" id="3.40.50.1970">
    <property type="match status" value="1"/>
</dbReference>
<evidence type="ECO:0000259" key="18">
    <source>
        <dbReference type="Pfam" id="PF01761"/>
    </source>
</evidence>
<dbReference type="Gene3D" id="1.20.1090.10">
    <property type="entry name" value="Dehydroquinate synthase-like - alpha domain"/>
    <property type="match status" value="1"/>
</dbReference>
<evidence type="ECO:0000256" key="2">
    <source>
        <dbReference type="ARBA" id="ARBA00001911"/>
    </source>
</evidence>
<accession>A0ABW5QFM4</accession>
<comment type="similarity">
    <text evidence="5 17">Belongs to the sugar phosphate cyclases superfamily. Dehydroquinate synthase family.</text>
</comment>
<evidence type="ECO:0000256" key="5">
    <source>
        <dbReference type="ARBA" id="ARBA00005412"/>
    </source>
</evidence>
<comment type="cofactor">
    <cofactor evidence="2 17">
        <name>NAD(+)</name>
        <dbReference type="ChEBI" id="CHEBI:57540"/>
    </cofactor>
</comment>
<feature type="binding site" evidence="17">
    <location>
        <position position="182"/>
    </location>
    <ligand>
        <name>Zn(2+)</name>
        <dbReference type="ChEBI" id="CHEBI:29105"/>
    </ligand>
</feature>
<evidence type="ECO:0000256" key="8">
    <source>
        <dbReference type="ARBA" id="ARBA00022490"/>
    </source>
</evidence>
<comment type="catalytic activity">
    <reaction evidence="1 17">
        <text>7-phospho-2-dehydro-3-deoxy-D-arabino-heptonate = 3-dehydroquinate + phosphate</text>
        <dbReference type="Rhea" id="RHEA:21968"/>
        <dbReference type="ChEBI" id="CHEBI:32364"/>
        <dbReference type="ChEBI" id="CHEBI:43474"/>
        <dbReference type="ChEBI" id="CHEBI:58394"/>
        <dbReference type="EC" id="4.2.3.4"/>
    </reaction>
</comment>
<evidence type="ECO:0000256" key="7">
    <source>
        <dbReference type="ARBA" id="ARBA00017684"/>
    </source>
</evidence>